<gene>
    <name evidence="1" type="ORF">FWK35_00035884</name>
</gene>
<comment type="caution">
    <text evidence="1">The sequence shown here is derived from an EMBL/GenBank/DDBJ whole genome shotgun (WGS) entry which is preliminary data.</text>
</comment>
<dbReference type="EMBL" id="VUJU01015802">
    <property type="protein sequence ID" value="KAF0692118.1"/>
    <property type="molecule type" value="Genomic_DNA"/>
</dbReference>
<evidence type="ECO:0000313" key="1">
    <source>
        <dbReference type="EMBL" id="KAF0692118.1"/>
    </source>
</evidence>
<name>A0A6G0VK05_APHCR</name>
<protein>
    <submittedName>
        <fullName evidence="1">Uncharacterized protein</fullName>
    </submittedName>
</protein>
<reference evidence="1 2" key="1">
    <citation type="submission" date="2019-08" db="EMBL/GenBank/DDBJ databases">
        <title>Whole genome of Aphis craccivora.</title>
        <authorList>
            <person name="Voronova N.V."/>
            <person name="Shulinski R.S."/>
            <person name="Bandarenka Y.V."/>
            <person name="Zhorov D.G."/>
            <person name="Warner D."/>
        </authorList>
    </citation>
    <scope>NUCLEOTIDE SEQUENCE [LARGE SCALE GENOMIC DNA]</scope>
    <source>
        <strain evidence="1">180601</strain>
        <tissue evidence="1">Whole Body</tissue>
    </source>
</reference>
<dbReference type="Proteomes" id="UP000478052">
    <property type="component" value="Unassembled WGS sequence"/>
</dbReference>
<feature type="non-terminal residue" evidence="1">
    <location>
        <position position="53"/>
    </location>
</feature>
<dbReference type="AlphaFoldDB" id="A0A6G0VK05"/>
<keyword evidence="2" id="KW-1185">Reference proteome</keyword>
<sequence>MPVDSVHACIEKHLKRKTVWAPSEWPTIIRNSRTKFGPYNTVEINHSDFLDRS</sequence>
<accession>A0A6G0VK05</accession>
<proteinExistence type="predicted"/>
<evidence type="ECO:0000313" key="2">
    <source>
        <dbReference type="Proteomes" id="UP000478052"/>
    </source>
</evidence>
<organism evidence="1 2">
    <name type="scientific">Aphis craccivora</name>
    <name type="common">Cowpea aphid</name>
    <dbReference type="NCBI Taxonomy" id="307492"/>
    <lineage>
        <taxon>Eukaryota</taxon>
        <taxon>Metazoa</taxon>
        <taxon>Ecdysozoa</taxon>
        <taxon>Arthropoda</taxon>
        <taxon>Hexapoda</taxon>
        <taxon>Insecta</taxon>
        <taxon>Pterygota</taxon>
        <taxon>Neoptera</taxon>
        <taxon>Paraneoptera</taxon>
        <taxon>Hemiptera</taxon>
        <taxon>Sternorrhyncha</taxon>
        <taxon>Aphidomorpha</taxon>
        <taxon>Aphidoidea</taxon>
        <taxon>Aphididae</taxon>
        <taxon>Aphidini</taxon>
        <taxon>Aphis</taxon>
        <taxon>Aphis</taxon>
    </lineage>
</organism>
<dbReference type="OrthoDB" id="7984184at2759"/>